<feature type="non-terminal residue" evidence="2">
    <location>
        <position position="1"/>
    </location>
</feature>
<evidence type="ECO:0000313" key="2">
    <source>
        <dbReference type="EMBL" id="GAI51868.1"/>
    </source>
</evidence>
<dbReference type="PANTHER" id="PTHR22953">
    <property type="entry name" value="ACID PHOSPHATASE RELATED"/>
    <property type="match status" value="1"/>
</dbReference>
<dbReference type="Gene3D" id="3.60.21.10">
    <property type="match status" value="1"/>
</dbReference>
<organism evidence="2">
    <name type="scientific">marine sediment metagenome</name>
    <dbReference type="NCBI Taxonomy" id="412755"/>
    <lineage>
        <taxon>unclassified sequences</taxon>
        <taxon>metagenomes</taxon>
        <taxon>ecological metagenomes</taxon>
    </lineage>
</organism>
<dbReference type="GO" id="GO:0003993">
    <property type="term" value="F:acid phosphatase activity"/>
    <property type="evidence" value="ECO:0007669"/>
    <property type="project" value="InterPro"/>
</dbReference>
<protein>
    <recommendedName>
        <fullName evidence="3">Calcineurin-like phosphoesterase domain-containing protein</fullName>
    </recommendedName>
</protein>
<sequence>PPENRPHYSLNWGPDLHITILDSEILNPRSDSWGAQMDWLKQDLTEHYDYLWKLAADHKPPLDVYNFMNEWIPEFDTYHLDLVFSGHEHYYERSHPINLLQNQNSLSSESYESPENGTIYVVSGGWGAPNYDASPHWYSIRGPIKD</sequence>
<evidence type="ECO:0000256" key="1">
    <source>
        <dbReference type="ARBA" id="ARBA00022729"/>
    </source>
</evidence>
<dbReference type="InterPro" id="IPR039331">
    <property type="entry name" value="PAPs-like"/>
</dbReference>
<name>X1P7M6_9ZZZZ</name>
<reference evidence="2" key="1">
    <citation type="journal article" date="2014" name="Front. Microbiol.">
        <title>High frequency of phylogenetically diverse reductive dehalogenase-homologous genes in deep subseafloor sedimentary metagenomes.</title>
        <authorList>
            <person name="Kawai M."/>
            <person name="Futagami T."/>
            <person name="Toyoda A."/>
            <person name="Takaki Y."/>
            <person name="Nishi S."/>
            <person name="Hori S."/>
            <person name="Arai W."/>
            <person name="Tsubouchi T."/>
            <person name="Morono Y."/>
            <person name="Uchiyama I."/>
            <person name="Ito T."/>
            <person name="Fujiyama A."/>
            <person name="Inagaki F."/>
            <person name="Takami H."/>
        </authorList>
    </citation>
    <scope>NUCLEOTIDE SEQUENCE</scope>
    <source>
        <strain evidence="2">Expedition CK06-06</strain>
    </source>
</reference>
<dbReference type="SUPFAM" id="SSF56300">
    <property type="entry name" value="Metallo-dependent phosphatases"/>
    <property type="match status" value="1"/>
</dbReference>
<gene>
    <name evidence="2" type="ORF">S06H3_62856</name>
</gene>
<proteinExistence type="predicted"/>
<comment type="caution">
    <text evidence="2">The sequence shown here is derived from an EMBL/GenBank/DDBJ whole genome shotgun (WGS) entry which is preliminary data.</text>
</comment>
<dbReference type="AlphaFoldDB" id="X1P7M6"/>
<dbReference type="PANTHER" id="PTHR22953:SF153">
    <property type="entry name" value="PURPLE ACID PHOSPHATASE"/>
    <property type="match status" value="1"/>
</dbReference>
<dbReference type="InterPro" id="IPR029052">
    <property type="entry name" value="Metallo-depent_PP-like"/>
</dbReference>
<accession>X1P7M6</accession>
<dbReference type="EMBL" id="BARV01041558">
    <property type="protein sequence ID" value="GAI51868.1"/>
    <property type="molecule type" value="Genomic_DNA"/>
</dbReference>
<keyword evidence="1" id="KW-0732">Signal</keyword>
<feature type="non-terminal residue" evidence="2">
    <location>
        <position position="146"/>
    </location>
</feature>
<evidence type="ECO:0008006" key="3">
    <source>
        <dbReference type="Google" id="ProtNLM"/>
    </source>
</evidence>